<evidence type="ECO:0000313" key="3">
    <source>
        <dbReference type="EMBL" id="MDT0390270.1"/>
    </source>
</evidence>
<reference evidence="4" key="1">
    <citation type="submission" date="2023-07" db="EMBL/GenBank/DDBJ databases">
        <title>30 novel species of actinomycetes from the DSMZ collection.</title>
        <authorList>
            <person name="Nouioui I."/>
        </authorList>
    </citation>
    <scope>NUCLEOTIDE SEQUENCE [LARGE SCALE GENOMIC DNA]</scope>
    <source>
        <strain evidence="4">DSM 41921</strain>
    </source>
</reference>
<keyword evidence="2" id="KW-0732">Signal</keyword>
<gene>
    <name evidence="3" type="ORF">RM641_22820</name>
</gene>
<evidence type="ECO:0000256" key="1">
    <source>
        <dbReference type="SAM" id="MobiDB-lite"/>
    </source>
</evidence>
<comment type="caution">
    <text evidence="3">The sequence shown here is derived from an EMBL/GenBank/DDBJ whole genome shotgun (WGS) entry which is preliminary data.</text>
</comment>
<name>A0ABU2PHP0_9ACTN</name>
<evidence type="ECO:0000313" key="4">
    <source>
        <dbReference type="Proteomes" id="UP001183586"/>
    </source>
</evidence>
<feature type="region of interest" description="Disordered" evidence="1">
    <location>
        <begin position="29"/>
        <end position="59"/>
    </location>
</feature>
<dbReference type="RefSeq" id="WP_311684712.1">
    <property type="nucleotide sequence ID" value="NZ_JAVREU010000010.1"/>
</dbReference>
<feature type="signal peptide" evidence="2">
    <location>
        <begin position="1"/>
        <end position="27"/>
    </location>
</feature>
<accession>A0ABU2PHP0</accession>
<evidence type="ECO:0000256" key="2">
    <source>
        <dbReference type="SAM" id="SignalP"/>
    </source>
</evidence>
<proteinExistence type="predicted"/>
<dbReference type="EMBL" id="JAVREU010000010">
    <property type="protein sequence ID" value="MDT0390270.1"/>
    <property type="molecule type" value="Genomic_DNA"/>
</dbReference>
<dbReference type="Proteomes" id="UP001183586">
    <property type="component" value="Unassembled WGS sequence"/>
</dbReference>
<keyword evidence="4" id="KW-1185">Reference proteome</keyword>
<feature type="chain" id="PRO_5047061058" description="Tat pathway signal sequence domain protein" evidence="2">
    <location>
        <begin position="28"/>
        <end position="307"/>
    </location>
</feature>
<sequence length="307" mass="31642">MAARRRTLRILTGAAAVCAALVSTAWSRPVPPPADDVRAESAAAGAPVTESATTGAPAAEGPATLCAPAGVLRGPGGERAVVQLCAGSGTPMTALSAPASCRRPGTSVRYACLTSGSWTARRDGVTVASGTLPGSQPYPGPGTYEVTASVHVRSTPSGVDLRGTVRATLTLTAPKQQPTHRVEVDRHTLRPGTTTTLTYRVYRDSEQGDGSARFGLIGEERTGVRISTSDARCVNPLVGRAPSRDRLGFSVDCALTDLQPGRPATVRVTVRLASACSTVVSKLGYWMPRGQALYTGGMVEGPTVGCT</sequence>
<feature type="compositionally biased region" description="Low complexity" evidence="1">
    <location>
        <begin position="49"/>
        <end position="59"/>
    </location>
</feature>
<organism evidence="3 4">
    <name type="scientific">Streptomyces dubilierae</name>
    <dbReference type="NCBI Taxonomy" id="3075533"/>
    <lineage>
        <taxon>Bacteria</taxon>
        <taxon>Bacillati</taxon>
        <taxon>Actinomycetota</taxon>
        <taxon>Actinomycetes</taxon>
        <taxon>Kitasatosporales</taxon>
        <taxon>Streptomycetaceae</taxon>
        <taxon>Streptomyces</taxon>
    </lineage>
</organism>
<protein>
    <recommendedName>
        <fullName evidence="5">Tat pathway signal sequence domain protein</fullName>
    </recommendedName>
</protein>
<evidence type="ECO:0008006" key="5">
    <source>
        <dbReference type="Google" id="ProtNLM"/>
    </source>
</evidence>